<name>A0ACB9GBE2_CICIN</name>
<dbReference type="Proteomes" id="UP001055811">
    <property type="component" value="Linkage Group LG02"/>
</dbReference>
<accession>A0ACB9GBE2</accession>
<evidence type="ECO:0000313" key="2">
    <source>
        <dbReference type="Proteomes" id="UP001055811"/>
    </source>
</evidence>
<reference evidence="2" key="1">
    <citation type="journal article" date="2022" name="Mol. Ecol. Resour.">
        <title>The genomes of chicory, endive, great burdock and yacon provide insights into Asteraceae palaeo-polyploidization history and plant inulin production.</title>
        <authorList>
            <person name="Fan W."/>
            <person name="Wang S."/>
            <person name="Wang H."/>
            <person name="Wang A."/>
            <person name="Jiang F."/>
            <person name="Liu H."/>
            <person name="Zhao H."/>
            <person name="Xu D."/>
            <person name="Zhang Y."/>
        </authorList>
    </citation>
    <scope>NUCLEOTIDE SEQUENCE [LARGE SCALE GENOMIC DNA]</scope>
    <source>
        <strain evidence="2">cv. Punajuju</strain>
    </source>
</reference>
<protein>
    <submittedName>
        <fullName evidence="1">Uncharacterized protein</fullName>
    </submittedName>
</protein>
<reference evidence="1 2" key="2">
    <citation type="journal article" date="2022" name="Mol. Ecol. Resour.">
        <title>The genomes of chicory, endive, great burdock and yacon provide insights into Asteraceae paleo-polyploidization history and plant inulin production.</title>
        <authorList>
            <person name="Fan W."/>
            <person name="Wang S."/>
            <person name="Wang H."/>
            <person name="Wang A."/>
            <person name="Jiang F."/>
            <person name="Liu H."/>
            <person name="Zhao H."/>
            <person name="Xu D."/>
            <person name="Zhang Y."/>
        </authorList>
    </citation>
    <scope>NUCLEOTIDE SEQUENCE [LARGE SCALE GENOMIC DNA]</scope>
    <source>
        <strain evidence="2">cv. Punajuju</strain>
        <tissue evidence="1">Leaves</tissue>
    </source>
</reference>
<organism evidence="1 2">
    <name type="scientific">Cichorium intybus</name>
    <name type="common">Chicory</name>
    <dbReference type="NCBI Taxonomy" id="13427"/>
    <lineage>
        <taxon>Eukaryota</taxon>
        <taxon>Viridiplantae</taxon>
        <taxon>Streptophyta</taxon>
        <taxon>Embryophyta</taxon>
        <taxon>Tracheophyta</taxon>
        <taxon>Spermatophyta</taxon>
        <taxon>Magnoliopsida</taxon>
        <taxon>eudicotyledons</taxon>
        <taxon>Gunneridae</taxon>
        <taxon>Pentapetalae</taxon>
        <taxon>asterids</taxon>
        <taxon>campanulids</taxon>
        <taxon>Asterales</taxon>
        <taxon>Asteraceae</taxon>
        <taxon>Cichorioideae</taxon>
        <taxon>Cichorieae</taxon>
        <taxon>Cichoriinae</taxon>
        <taxon>Cichorium</taxon>
    </lineage>
</organism>
<evidence type="ECO:0000313" key="1">
    <source>
        <dbReference type="EMBL" id="KAI3780523.1"/>
    </source>
</evidence>
<keyword evidence="2" id="KW-1185">Reference proteome</keyword>
<gene>
    <name evidence="1" type="ORF">L2E82_10505</name>
</gene>
<dbReference type="EMBL" id="CM042010">
    <property type="protein sequence ID" value="KAI3780523.1"/>
    <property type="molecule type" value="Genomic_DNA"/>
</dbReference>
<sequence>MNTSSESLATRDYSASGYFSRAGEPDPKLYNSNIEEAESSHRESRFLNYEEEIGINEILNAIVQRIPPPLDSAKKPLRDLIFDRKMAIIALWNQGVFNAQNVGIHIYGYDCCQYHQAKDGDGWVEYKGSLSFDGPHKPPFQRSQLRAITKKPLQFKDDDDSCKSFQSRTKTHFNNHSILIQISQIETKNETSMEFPPSFFKGFTSSEEYALKEMMMMRGVCGRTTSSSSLVLDSERGEIVRALVRPGSIHHLHHNPHPHHQKGAKAEKALMALRNHSEAERRRRERINGHLSMLRSLIPGTTKMDKASLLAEVITHLNQMRRTAAEASRGVLVPMDIDEVKVEQQDDTTGVNGPSYSIKASLCCEFKHEVLSDLKEALDGLNLKSIRAEIATLGNRMINLFVITGSKDEANIKDIVSAVRQALKSVLDKFYASQEFSESNTLSNKRRRVSFYAPENSSSLGDYW</sequence>
<proteinExistence type="predicted"/>
<comment type="caution">
    <text evidence="1">The sequence shown here is derived from an EMBL/GenBank/DDBJ whole genome shotgun (WGS) entry which is preliminary data.</text>
</comment>